<keyword evidence="5" id="KW-0732">Signal</keyword>
<dbReference type="InterPro" id="IPR036737">
    <property type="entry name" value="OmpA-like_sf"/>
</dbReference>
<dbReference type="EMBL" id="JACRUP010000002">
    <property type="protein sequence ID" value="MBC5850469.1"/>
    <property type="molecule type" value="Genomic_DNA"/>
</dbReference>
<dbReference type="SUPFAM" id="SSF103088">
    <property type="entry name" value="OmpA-like"/>
    <property type="match status" value="1"/>
</dbReference>
<evidence type="ECO:0000313" key="11">
    <source>
        <dbReference type="EMBL" id="MBC5850469.1"/>
    </source>
</evidence>
<name>A0A9X0R674_VIBME</name>
<dbReference type="AlphaFoldDB" id="A0A9X0R674"/>
<evidence type="ECO:0000256" key="3">
    <source>
        <dbReference type="ARBA" id="ARBA00022452"/>
    </source>
</evidence>
<proteinExistence type="predicted"/>
<organism evidence="11 12">
    <name type="scientific">Vibrio metschnikovii</name>
    <dbReference type="NCBI Taxonomy" id="28172"/>
    <lineage>
        <taxon>Bacteria</taxon>
        <taxon>Pseudomonadati</taxon>
        <taxon>Pseudomonadota</taxon>
        <taxon>Gammaproteobacteria</taxon>
        <taxon>Vibrionales</taxon>
        <taxon>Vibrionaceae</taxon>
        <taxon>Vibrio</taxon>
    </lineage>
</organism>
<evidence type="ECO:0000256" key="1">
    <source>
        <dbReference type="ARBA" id="ARBA00004571"/>
    </source>
</evidence>
<dbReference type="GO" id="GO:0009279">
    <property type="term" value="C:cell outer membrane"/>
    <property type="evidence" value="ECO:0007669"/>
    <property type="project" value="UniProtKB-SubCell"/>
</dbReference>
<dbReference type="InterPro" id="IPR006665">
    <property type="entry name" value="OmpA-like"/>
</dbReference>
<evidence type="ECO:0000256" key="5">
    <source>
        <dbReference type="ARBA" id="ARBA00022729"/>
    </source>
</evidence>
<feature type="domain" description="OmpA-like" evidence="10">
    <location>
        <begin position="206"/>
        <end position="318"/>
    </location>
</feature>
<dbReference type="RefSeq" id="WP_187025557.1">
    <property type="nucleotide sequence ID" value="NZ_JACRUP010000002.1"/>
</dbReference>
<dbReference type="GO" id="GO:0006811">
    <property type="term" value="P:monoatomic ion transport"/>
    <property type="evidence" value="ECO:0007669"/>
    <property type="project" value="UniProtKB-KW"/>
</dbReference>
<evidence type="ECO:0000256" key="7">
    <source>
        <dbReference type="ARBA" id="ARBA00023114"/>
    </source>
</evidence>
<sequence>MLKKIMAFYFLWIISPAILANDYSQSFGYYKGFWLGIASGITIREDRLELADENHYGPTGKIEFGYQFHDYASLYSSYDYMDVVRNKKINIGTLGIKSNYFFTDNLSIFSNIGMSHYFTNGYDGIYESYSYGGVIGTGLEYNISKAFSIKVGYNYFNNIKITSGSDTYLHQIYLGVTHKFGQKYQPVQKEIMSPKIEYVERIEIENQVQLVGNNRIIAFSLGQSKIVSNTLADFYLQEVVNLMREIPQLKAELKGRTDKIGSDIINQRISVERAKTVYDYLINNGIDAERLSWSSVSYHEPITENNSDIERSVEIRFR</sequence>
<evidence type="ECO:0000256" key="9">
    <source>
        <dbReference type="PROSITE-ProRule" id="PRU00473"/>
    </source>
</evidence>
<dbReference type="Proteomes" id="UP000615796">
    <property type="component" value="Unassembled WGS sequence"/>
</dbReference>
<keyword evidence="6" id="KW-0406">Ion transport</keyword>
<dbReference type="CDD" id="cd07185">
    <property type="entry name" value="OmpA_C-like"/>
    <property type="match status" value="1"/>
</dbReference>
<dbReference type="PROSITE" id="PS51123">
    <property type="entry name" value="OMPA_2"/>
    <property type="match status" value="1"/>
</dbReference>
<dbReference type="GO" id="GO:0015288">
    <property type="term" value="F:porin activity"/>
    <property type="evidence" value="ECO:0007669"/>
    <property type="project" value="UniProtKB-KW"/>
</dbReference>
<accession>A0A9X0R674</accession>
<dbReference type="PRINTS" id="PR01021">
    <property type="entry name" value="OMPADOMAIN"/>
</dbReference>
<evidence type="ECO:0000313" key="12">
    <source>
        <dbReference type="Proteomes" id="UP000615796"/>
    </source>
</evidence>
<evidence type="ECO:0000256" key="8">
    <source>
        <dbReference type="ARBA" id="ARBA00023136"/>
    </source>
</evidence>
<dbReference type="SUPFAM" id="SSF56925">
    <property type="entry name" value="OMPA-like"/>
    <property type="match status" value="1"/>
</dbReference>
<keyword evidence="4" id="KW-0812">Transmembrane</keyword>
<dbReference type="InterPro" id="IPR027385">
    <property type="entry name" value="Beta-barrel_OMP"/>
</dbReference>
<reference evidence="11" key="1">
    <citation type="submission" date="2020-08" db="EMBL/GenBank/DDBJ databases">
        <title>Genome Sequencing and Pan-Genome Analysis of Migratory bird Vibrio Strains, Inner Mongolia.</title>
        <authorList>
            <person name="Zheng L."/>
        </authorList>
    </citation>
    <scope>NUCLEOTIDE SEQUENCE</scope>
    <source>
        <strain evidence="11">M13F</strain>
    </source>
</reference>
<keyword evidence="8 9" id="KW-0472">Membrane</keyword>
<dbReference type="Pfam" id="PF13505">
    <property type="entry name" value="OMP_b-brl"/>
    <property type="match status" value="1"/>
</dbReference>
<dbReference type="Gene3D" id="2.40.160.20">
    <property type="match status" value="1"/>
</dbReference>
<dbReference type="InterPro" id="IPR011250">
    <property type="entry name" value="OMP/PagP_B-barrel"/>
</dbReference>
<keyword evidence="7" id="KW-0626">Porin</keyword>
<dbReference type="Pfam" id="PF00691">
    <property type="entry name" value="OmpA"/>
    <property type="match status" value="1"/>
</dbReference>
<dbReference type="GO" id="GO:0046930">
    <property type="term" value="C:pore complex"/>
    <property type="evidence" value="ECO:0007669"/>
    <property type="project" value="UniProtKB-KW"/>
</dbReference>
<dbReference type="InterPro" id="IPR006664">
    <property type="entry name" value="OMP_bac"/>
</dbReference>
<evidence type="ECO:0000259" key="10">
    <source>
        <dbReference type="PROSITE" id="PS51123"/>
    </source>
</evidence>
<comment type="caution">
    <text evidence="11">The sequence shown here is derived from an EMBL/GenBank/DDBJ whole genome shotgun (WGS) entry which is preliminary data.</text>
</comment>
<keyword evidence="3" id="KW-1134">Transmembrane beta strand</keyword>
<keyword evidence="2" id="KW-0813">Transport</keyword>
<comment type="subcellular location">
    <subcellularLocation>
        <location evidence="1">Cell outer membrane</location>
        <topology evidence="1">Multi-pass membrane protein</topology>
    </subcellularLocation>
</comment>
<protein>
    <submittedName>
        <fullName evidence="11">OmpA family protein</fullName>
    </submittedName>
</protein>
<evidence type="ECO:0000256" key="6">
    <source>
        <dbReference type="ARBA" id="ARBA00023065"/>
    </source>
</evidence>
<evidence type="ECO:0000256" key="4">
    <source>
        <dbReference type="ARBA" id="ARBA00022692"/>
    </source>
</evidence>
<dbReference type="Gene3D" id="3.30.1330.60">
    <property type="entry name" value="OmpA-like domain"/>
    <property type="match status" value="1"/>
</dbReference>
<keyword evidence="12" id="KW-1185">Reference proteome</keyword>
<evidence type="ECO:0000256" key="2">
    <source>
        <dbReference type="ARBA" id="ARBA00022448"/>
    </source>
</evidence>
<gene>
    <name evidence="11" type="ORF">H8Q88_05795</name>
</gene>